<dbReference type="AlphaFoldDB" id="A0A1N6YYA0"/>
<organism evidence="3 5">
    <name type="scientific">Mucilaginibacter lappiensis</name>
    <dbReference type="NCBI Taxonomy" id="354630"/>
    <lineage>
        <taxon>Bacteria</taxon>
        <taxon>Pseudomonadati</taxon>
        <taxon>Bacteroidota</taxon>
        <taxon>Sphingobacteriia</taxon>
        <taxon>Sphingobacteriales</taxon>
        <taxon>Sphingobacteriaceae</taxon>
        <taxon>Mucilaginibacter</taxon>
    </lineage>
</organism>
<dbReference type="Proteomes" id="UP000541583">
    <property type="component" value="Unassembled WGS sequence"/>
</dbReference>
<dbReference type="OrthoDB" id="796539at2"/>
<evidence type="ECO:0000313" key="5">
    <source>
        <dbReference type="Proteomes" id="UP000548326"/>
    </source>
</evidence>
<gene>
    <name evidence="3" type="ORF">HDF22_005358</name>
    <name evidence="2" type="ORF">HDF23_002648</name>
</gene>
<evidence type="ECO:0008006" key="6">
    <source>
        <dbReference type="Google" id="ProtNLM"/>
    </source>
</evidence>
<dbReference type="Proteomes" id="UP000548326">
    <property type="component" value="Unassembled WGS sequence"/>
</dbReference>
<proteinExistence type="predicted"/>
<sequence>MKRKFFTTAMLVGCFMVCLAAIADLNGKWAGKLVLGDGSQYPLLYNFKVDGDKLTGTALTPDGDVQIANGKTDGTTFSFIVTTGGMDIPHTGKFYGDSTGIDLEINGAKVHSVLKRPEEKK</sequence>
<dbReference type="EMBL" id="JACHCA010000021">
    <property type="protein sequence ID" value="MBB6131207.1"/>
    <property type="molecule type" value="Genomic_DNA"/>
</dbReference>
<feature type="chain" id="PRO_5044563106" description="Glycoside hydrolase" evidence="1">
    <location>
        <begin position="21"/>
        <end position="121"/>
    </location>
</feature>
<keyword evidence="1" id="KW-0732">Signal</keyword>
<dbReference type="EMBL" id="JACHCB010000005">
    <property type="protein sequence ID" value="MBB6109899.1"/>
    <property type="molecule type" value="Genomic_DNA"/>
</dbReference>
<evidence type="ECO:0000313" key="4">
    <source>
        <dbReference type="Proteomes" id="UP000541583"/>
    </source>
</evidence>
<evidence type="ECO:0000256" key="1">
    <source>
        <dbReference type="SAM" id="SignalP"/>
    </source>
</evidence>
<name>A0A1N6YYA0_9SPHI</name>
<protein>
    <recommendedName>
        <fullName evidence="6">Glycoside hydrolase</fullName>
    </recommendedName>
</protein>
<keyword evidence="4" id="KW-1185">Reference proteome</keyword>
<comment type="caution">
    <text evidence="3">The sequence shown here is derived from an EMBL/GenBank/DDBJ whole genome shotgun (WGS) entry which is preliminary data.</text>
</comment>
<feature type="signal peptide" evidence="1">
    <location>
        <begin position="1"/>
        <end position="20"/>
    </location>
</feature>
<evidence type="ECO:0000313" key="3">
    <source>
        <dbReference type="EMBL" id="MBB6131207.1"/>
    </source>
</evidence>
<dbReference type="RefSeq" id="WP_076373656.1">
    <property type="nucleotide sequence ID" value="NZ_FTMG01000005.1"/>
</dbReference>
<accession>A0A1N6YYA0</accession>
<reference evidence="4 5" key="1">
    <citation type="submission" date="2020-08" db="EMBL/GenBank/DDBJ databases">
        <title>Genomic Encyclopedia of Type Strains, Phase IV (KMG-V): Genome sequencing to study the core and pangenomes of soil and plant-associated prokaryotes.</title>
        <authorList>
            <person name="Whitman W."/>
        </authorList>
    </citation>
    <scope>NUCLEOTIDE SEQUENCE [LARGE SCALE GENOMIC DNA]</scope>
    <source>
        <strain evidence="2 4">ANJLi2</strain>
        <strain evidence="3 5">MP601</strain>
    </source>
</reference>
<evidence type="ECO:0000313" key="2">
    <source>
        <dbReference type="EMBL" id="MBB6109899.1"/>
    </source>
</evidence>
<dbReference type="STRING" id="354630.SAMN05421821_105321"/>